<dbReference type="RefSeq" id="WP_127017386.1">
    <property type="nucleotide sequence ID" value="NZ_CP016379.1"/>
</dbReference>
<dbReference type="KEGG" id="aft:BBF96_11925"/>
<organism evidence="1 2">
    <name type="scientific">Anoxybacter fermentans</name>
    <dbReference type="NCBI Taxonomy" id="1323375"/>
    <lineage>
        <taxon>Bacteria</taxon>
        <taxon>Bacillati</taxon>
        <taxon>Bacillota</taxon>
        <taxon>Clostridia</taxon>
        <taxon>Halanaerobiales</taxon>
        <taxon>Anoxybacter</taxon>
    </lineage>
</organism>
<name>A0A3Q9HRM5_9FIRM</name>
<gene>
    <name evidence="1" type="ORF">BBF96_11925</name>
</gene>
<reference evidence="1 2" key="1">
    <citation type="submission" date="2016-07" db="EMBL/GenBank/DDBJ databases">
        <title>Genome and transcriptome analysis of iron-reducing fermentative bacteria Anoxybacter fermentans.</title>
        <authorList>
            <person name="Zeng X."/>
            <person name="Shao Z."/>
        </authorList>
    </citation>
    <scope>NUCLEOTIDE SEQUENCE [LARGE SCALE GENOMIC DNA]</scope>
    <source>
        <strain evidence="1 2">DY22613</strain>
    </source>
</reference>
<evidence type="ECO:0000313" key="1">
    <source>
        <dbReference type="EMBL" id="AZR74039.1"/>
    </source>
</evidence>
<dbReference type="Proteomes" id="UP000267250">
    <property type="component" value="Chromosome"/>
</dbReference>
<proteinExistence type="predicted"/>
<accession>A0A3Q9HRM5</accession>
<dbReference type="AlphaFoldDB" id="A0A3Q9HRM5"/>
<keyword evidence="2" id="KW-1185">Reference proteome</keyword>
<sequence>MVNKNVAGWNIPIKQKLLFSFILVVIICLALSTLQSATLITRTMKNTVSEAQEKSFKTIKNLYLNKLNYLENLSKNIAAQPDIQQATKKKSLILWLSVKCCER</sequence>
<protein>
    <submittedName>
        <fullName evidence="1">Uncharacterized protein</fullName>
    </submittedName>
</protein>
<dbReference type="EMBL" id="CP016379">
    <property type="protein sequence ID" value="AZR74039.1"/>
    <property type="molecule type" value="Genomic_DNA"/>
</dbReference>
<evidence type="ECO:0000313" key="2">
    <source>
        <dbReference type="Proteomes" id="UP000267250"/>
    </source>
</evidence>